<dbReference type="Pfam" id="PF00092">
    <property type="entry name" value="VWA"/>
    <property type="match status" value="1"/>
</dbReference>
<dbReference type="AlphaFoldDB" id="A0A931HD63"/>
<dbReference type="RefSeq" id="WP_197163342.1">
    <property type="nucleotide sequence ID" value="NZ_JADZGI010000001.1"/>
</dbReference>
<organism evidence="2 3">
    <name type="scientific">Novosphingobium aureum</name>
    <dbReference type="NCBI Taxonomy" id="2792964"/>
    <lineage>
        <taxon>Bacteria</taxon>
        <taxon>Pseudomonadati</taxon>
        <taxon>Pseudomonadota</taxon>
        <taxon>Alphaproteobacteria</taxon>
        <taxon>Sphingomonadales</taxon>
        <taxon>Sphingomonadaceae</taxon>
        <taxon>Novosphingobium</taxon>
    </lineage>
</organism>
<dbReference type="SUPFAM" id="SSF53300">
    <property type="entry name" value="vWA-like"/>
    <property type="match status" value="1"/>
</dbReference>
<sequence>MGKGGSAKQEVNEYNMSMHLGVCWRADAITHITVGDKVAWRGNVQSNTQISISQPNLFGGPKKEGGVRGYVTALLGGVDQVLPDALAARLGRGTGANCPGFRGALTLFFTGTPPAGGSGGVQTSLGSIFGTRSVQRPGFYWVANTPYLKNIEVGVRRAPVGLNPDIALVYGGSRTPRAICFAIDLSGSMDGERLATLKSAMSTVLAAIGATADTGVIIDLAVVSFGRASSSIIRRGANGLDVAEVDSWVQSRNATASNTDFREGMNSAKVFFDATDQVIEERYLFFITDGEPTGYGTAVTDPGTIAQEAATALAEMAGVQSFGINIELADTTYTALIDNTPSDGVPIVEGSTPDGLVNAVNKALFGDNVTADANPAHIIYECCTNQEWGMGSPETLLDKASFEAAAITLNAEGLGLSLRWTQQDTIENFVSEIIDHVQATLFVNPRTGLLTLKLIRGDYDPDTLREINPDNADMLDFQRKGWGEITNEIVVTWTNPETEQDETVVVQDNGAIAAQGGRIISASRNYYAVRRADLATRLGLRDLRVASAPLASCEVELDRSAWDLLPGDVVRMAWPERGLAGTVMRVGPVDYGNLSSPSIRVSLVEDIFGFTIAEYEAPPGSAWDGDDEEPEPADDARIITLPAFLAGVARTDAGLSTDVDYPEVMAGVLASSDVGYNFDLWGATVQPDGSTFDEVQATCSFAGQAVLALDLASEARSLGVSLVGTPTNVLAAAGTVMLIGNNDDDETIMEVVFIAEEDGGTLTLERGLLDTVPRAWAQGTKVWLLDIDSDISDLDLLSDGETVSYKLLTRTFAGVLAPAVAPVLSGTLTARPHLPLRPVNATVAGIGFGEVDCVGLSTIPCAWATRNRLTEDARILTWTEDSIDPEDGQTTTLTLLDPAGNIIDTVTGIEGVSYDIPVGLFAGLGRARIRFSAERDGFSSLQAHEIGVLLENGYGYSYGNNYGGA</sequence>
<reference evidence="2" key="1">
    <citation type="submission" date="2020-11" db="EMBL/GenBank/DDBJ databases">
        <title>Novosphingobium aureum sp. nov., a marine bacterium isolated from sediment of a salt flat.</title>
        <authorList>
            <person name="Yoo Y."/>
            <person name="Kim J.-J."/>
        </authorList>
    </citation>
    <scope>NUCLEOTIDE SEQUENCE</scope>
    <source>
        <strain evidence="2">YJ-S2-02</strain>
    </source>
</reference>
<dbReference type="EMBL" id="JADZGI010000001">
    <property type="protein sequence ID" value="MBH0113256.1"/>
    <property type="molecule type" value="Genomic_DNA"/>
</dbReference>
<dbReference type="Pfam" id="PF13550">
    <property type="entry name" value="Phage-tail_3"/>
    <property type="match status" value="1"/>
</dbReference>
<protein>
    <submittedName>
        <fullName evidence="2">VWA domain-containing protein</fullName>
    </submittedName>
</protein>
<accession>A0A931HD63</accession>
<comment type="caution">
    <text evidence="2">The sequence shown here is derived from an EMBL/GenBank/DDBJ whole genome shotgun (WGS) entry which is preliminary data.</text>
</comment>
<dbReference type="InterPro" id="IPR002035">
    <property type="entry name" value="VWF_A"/>
</dbReference>
<feature type="domain" description="VWFA" evidence="1">
    <location>
        <begin position="178"/>
        <end position="326"/>
    </location>
</feature>
<evidence type="ECO:0000259" key="1">
    <source>
        <dbReference type="PROSITE" id="PS50234"/>
    </source>
</evidence>
<name>A0A931HD63_9SPHN</name>
<dbReference type="PROSITE" id="PS50234">
    <property type="entry name" value="VWFA"/>
    <property type="match status" value="1"/>
</dbReference>
<keyword evidence="3" id="KW-1185">Reference proteome</keyword>
<dbReference type="Gene3D" id="3.40.50.410">
    <property type="entry name" value="von Willebrand factor, type A domain"/>
    <property type="match status" value="1"/>
</dbReference>
<dbReference type="Proteomes" id="UP000617634">
    <property type="component" value="Unassembled WGS sequence"/>
</dbReference>
<evidence type="ECO:0000313" key="3">
    <source>
        <dbReference type="Proteomes" id="UP000617634"/>
    </source>
</evidence>
<evidence type="ECO:0000313" key="2">
    <source>
        <dbReference type="EMBL" id="MBH0113256.1"/>
    </source>
</evidence>
<dbReference type="InterPro" id="IPR036465">
    <property type="entry name" value="vWFA_dom_sf"/>
</dbReference>
<dbReference type="CDD" id="cd00198">
    <property type="entry name" value="vWFA"/>
    <property type="match status" value="1"/>
</dbReference>
<gene>
    <name evidence="2" type="ORF">I5E68_09890</name>
</gene>
<dbReference type="InterPro" id="IPR032876">
    <property type="entry name" value="J_dom"/>
</dbReference>
<proteinExistence type="predicted"/>